<dbReference type="Proteomes" id="UP000215767">
    <property type="component" value="Unassembled WGS sequence"/>
</dbReference>
<evidence type="ECO:0008006" key="3">
    <source>
        <dbReference type="Google" id="ProtNLM"/>
    </source>
</evidence>
<protein>
    <recommendedName>
        <fullName evidence="3">Phosphoglycerate mutase</fullName>
    </recommendedName>
</protein>
<dbReference type="OrthoDB" id="5295974at2"/>
<dbReference type="PIRSF" id="PIRSF015283">
    <property type="entry name" value="Regulatory_RpfE"/>
    <property type="match status" value="1"/>
</dbReference>
<sequence length="317" mass="34373">MHIVLPGALPPSAPIAAELAKRLPTAAPTLHTWMRQGTGRQSPFDPHTHGCTPFEAWQLEQAGFRPAPGQPIGAGLGPLRAGVDAPAEGRVWIADLAHIALGTDRASLVPAEALDLDSAEGAALFETARPLFDDTPFDVAPLQPFRWRIGVPGDMPLPSASPAVVTGQPLSAWWTQDPAARPWRRLVNEIQMAWYEHPVNVQRAGRGLLPANGLWLYGGAAPWARPAAVPSPPRIADDLLSAFQAEDWGAWLQALERLDAEVLKPHADVRGGASTPVTLTLLGRDRRATLTLQPRGALLRWLPTREQSWRAWWSPPV</sequence>
<dbReference type="EMBL" id="NEVS01000004">
    <property type="protein sequence ID" value="OZI61217.1"/>
    <property type="molecule type" value="Genomic_DNA"/>
</dbReference>
<reference evidence="2" key="1">
    <citation type="submission" date="2017-05" db="EMBL/GenBank/DDBJ databases">
        <title>Complete and WGS of Bordetella genogroups.</title>
        <authorList>
            <person name="Spilker T."/>
            <person name="Lipuma J."/>
        </authorList>
    </citation>
    <scope>NUCLEOTIDE SEQUENCE [LARGE SCALE GENOMIC DNA]</scope>
    <source>
        <strain evidence="2">AU8856</strain>
    </source>
</reference>
<evidence type="ECO:0000313" key="1">
    <source>
        <dbReference type="EMBL" id="OZI61217.1"/>
    </source>
</evidence>
<evidence type="ECO:0000313" key="2">
    <source>
        <dbReference type="Proteomes" id="UP000215767"/>
    </source>
</evidence>
<dbReference type="InterPro" id="IPR016631">
    <property type="entry name" value="Regulatory_RpfE"/>
</dbReference>
<comment type="caution">
    <text evidence="1">The sequence shown here is derived from an EMBL/GenBank/DDBJ whole genome shotgun (WGS) entry which is preliminary data.</text>
</comment>
<accession>A0A261UI47</accession>
<keyword evidence="2" id="KW-1185">Reference proteome</keyword>
<dbReference type="RefSeq" id="WP_094842623.1">
    <property type="nucleotide sequence ID" value="NZ_NEVS01000004.1"/>
</dbReference>
<dbReference type="AlphaFoldDB" id="A0A261UI47"/>
<gene>
    <name evidence="1" type="ORF">CAL28_17950</name>
</gene>
<name>A0A261UI47_9BORD</name>
<proteinExistence type="predicted"/>
<organism evidence="1 2">
    <name type="scientific">Bordetella genomosp. 11</name>
    <dbReference type="NCBI Taxonomy" id="1416808"/>
    <lineage>
        <taxon>Bacteria</taxon>
        <taxon>Pseudomonadati</taxon>
        <taxon>Pseudomonadota</taxon>
        <taxon>Betaproteobacteria</taxon>
        <taxon>Burkholderiales</taxon>
        <taxon>Alcaligenaceae</taxon>
        <taxon>Bordetella</taxon>
    </lineage>
</organism>